<keyword evidence="3" id="KW-0804">Transcription</keyword>
<keyword evidence="7" id="KW-1185">Reference proteome</keyword>
<protein>
    <recommendedName>
        <fullName evidence="5">HTH luxR-type domain-containing protein</fullName>
    </recommendedName>
</protein>
<feature type="region of interest" description="Disordered" evidence="4">
    <location>
        <begin position="784"/>
        <end position="808"/>
    </location>
</feature>
<evidence type="ECO:0000256" key="4">
    <source>
        <dbReference type="SAM" id="MobiDB-lite"/>
    </source>
</evidence>
<feature type="domain" description="HTH luxR-type" evidence="5">
    <location>
        <begin position="803"/>
        <end position="868"/>
    </location>
</feature>
<dbReference type="Pfam" id="PF13191">
    <property type="entry name" value="AAA_16"/>
    <property type="match status" value="1"/>
</dbReference>
<evidence type="ECO:0000259" key="5">
    <source>
        <dbReference type="PROSITE" id="PS50043"/>
    </source>
</evidence>
<dbReference type="SUPFAM" id="SSF46894">
    <property type="entry name" value="C-terminal effector domain of the bipartite response regulators"/>
    <property type="match status" value="1"/>
</dbReference>
<evidence type="ECO:0000313" key="6">
    <source>
        <dbReference type="EMBL" id="GHH28516.1"/>
    </source>
</evidence>
<dbReference type="Gene3D" id="3.40.50.300">
    <property type="entry name" value="P-loop containing nucleotide triphosphate hydrolases"/>
    <property type="match status" value="1"/>
</dbReference>
<dbReference type="PANTHER" id="PTHR44688">
    <property type="entry name" value="DNA-BINDING TRANSCRIPTIONAL ACTIVATOR DEVR_DOSR"/>
    <property type="match status" value="1"/>
</dbReference>
<dbReference type="InterPro" id="IPR000792">
    <property type="entry name" value="Tscrpt_reg_LuxR_C"/>
</dbReference>
<dbReference type="InterPro" id="IPR003593">
    <property type="entry name" value="AAA+_ATPase"/>
</dbReference>
<dbReference type="SUPFAM" id="SSF52540">
    <property type="entry name" value="P-loop containing nucleoside triphosphate hydrolases"/>
    <property type="match status" value="1"/>
</dbReference>
<dbReference type="PANTHER" id="PTHR44688:SF16">
    <property type="entry name" value="DNA-BINDING TRANSCRIPTIONAL ACTIVATOR DEVR_DOSR"/>
    <property type="match status" value="1"/>
</dbReference>
<comment type="caution">
    <text evidence="6">The sequence shown here is derived from an EMBL/GenBank/DDBJ whole genome shotgun (WGS) entry which is preliminary data.</text>
</comment>
<keyword evidence="2" id="KW-0238">DNA-binding</keyword>
<organism evidence="6 7">
    <name type="scientific">Amycolatopsis oliviviridis</name>
    <dbReference type="NCBI Taxonomy" id="1471590"/>
    <lineage>
        <taxon>Bacteria</taxon>
        <taxon>Bacillati</taxon>
        <taxon>Actinomycetota</taxon>
        <taxon>Actinomycetes</taxon>
        <taxon>Pseudonocardiales</taxon>
        <taxon>Pseudonocardiaceae</taxon>
        <taxon>Amycolatopsis</taxon>
    </lineage>
</organism>
<evidence type="ECO:0000256" key="3">
    <source>
        <dbReference type="ARBA" id="ARBA00023163"/>
    </source>
</evidence>
<dbReference type="InterPro" id="IPR041664">
    <property type="entry name" value="AAA_16"/>
</dbReference>
<dbReference type="Gene3D" id="1.10.10.10">
    <property type="entry name" value="Winged helix-like DNA-binding domain superfamily/Winged helix DNA-binding domain"/>
    <property type="match status" value="1"/>
</dbReference>
<gene>
    <name evidence="6" type="ORF">GCM10017790_59490</name>
</gene>
<feature type="compositionally biased region" description="Basic and acidic residues" evidence="4">
    <location>
        <begin position="795"/>
        <end position="808"/>
    </location>
</feature>
<dbReference type="PROSITE" id="PS00622">
    <property type="entry name" value="HTH_LUXR_1"/>
    <property type="match status" value="1"/>
</dbReference>
<dbReference type="InterPro" id="IPR027417">
    <property type="entry name" value="P-loop_NTPase"/>
</dbReference>
<dbReference type="CDD" id="cd06170">
    <property type="entry name" value="LuxR_C_like"/>
    <property type="match status" value="1"/>
</dbReference>
<dbReference type="EMBL" id="BNAY01000007">
    <property type="protein sequence ID" value="GHH28516.1"/>
    <property type="molecule type" value="Genomic_DNA"/>
</dbReference>
<name>A0ABQ3LZZ8_9PSEU</name>
<dbReference type="InterPro" id="IPR036388">
    <property type="entry name" value="WH-like_DNA-bd_sf"/>
</dbReference>
<evidence type="ECO:0000256" key="1">
    <source>
        <dbReference type="ARBA" id="ARBA00023015"/>
    </source>
</evidence>
<sequence length="874" mass="95473">MTRQGEVLVGQRTELAVLVEERSMPGVTLVYGLPGSGKSALLANAAHVIGERGNPVLAVPSRSDRPDWDLFGVTEVLAAVRDRYEDFVADTRLPETIETVSRLCAEDAYSDPWKRFCLLHALGTLFTQLSRTGRVTIVLDDVDRLPDPVPMVASIHRAGHAVIAACRTTSAECPDLLDGTETHTVELGPLTLEDTSLLLRRRLNAPVSPIAEQALRTALGPLWGNPAAVLSTAAELRESGRFEVVHGLVCLRAKEKPITLPVGHSYFANLVPFGDVGRRLVALATSPAGLYAEDLRLLVDGGRPTMPVGRMADELVRAGLLDCEPTGRIRCQVPAMGNTVAREETDEAHRRLRSEIVLRLTGTGETLGSGREDITRHIAAAGNDLPRRAEFVGPLRSAESSLAADSPERTDHLYAAWWHQGEGPGRADRQTELVRHLVRIADYARLAAFTAEAVHGEPDAGEREELGFAAVLASVHLGCPVPAAVRGTLSRDAVSAAAFGLSDRWFDGGRIGPDEVADHLLPVWRRISFAAPRPGRRFGHGGHLDAWLADACAVRDLVPILRAVLGRDYRVPVSGPLADYHRALTGHAEGRWEEALEAVRELELQENADELCRERARLLAAEMHGWRGEHRQAAAWLATVPEDGGFPLLKAWVDAGLTHHSGAVREAFEIGRRAYRNHPGTRDEVGAARLLLRLAWFANRLGAELRRAVVDFAEEWHGLRGSRRSYELMTLVRGLAAGDETGIRVTEKLVRRRGDRHGLVLLSEAAAARESGCPQRWLREIYETTRPGEQSRPLAPEKDTTAGPDDHGQLSEIELEIIGLVRGGRTNRQIARAVRISEKTVEKHLTRLYTKAGCRTRYGLATSGLARHPDAVGA</sequence>
<evidence type="ECO:0000313" key="7">
    <source>
        <dbReference type="Proteomes" id="UP000635387"/>
    </source>
</evidence>
<dbReference type="SMART" id="SM00382">
    <property type="entry name" value="AAA"/>
    <property type="match status" value="1"/>
</dbReference>
<dbReference type="Pfam" id="PF00196">
    <property type="entry name" value="GerE"/>
    <property type="match status" value="1"/>
</dbReference>
<dbReference type="RefSeq" id="WP_191257699.1">
    <property type="nucleotide sequence ID" value="NZ_BNAY01000007.1"/>
</dbReference>
<dbReference type="PROSITE" id="PS50043">
    <property type="entry name" value="HTH_LUXR_2"/>
    <property type="match status" value="1"/>
</dbReference>
<dbReference type="SMART" id="SM00421">
    <property type="entry name" value="HTH_LUXR"/>
    <property type="match status" value="1"/>
</dbReference>
<keyword evidence="1" id="KW-0805">Transcription regulation</keyword>
<reference evidence="7" key="1">
    <citation type="journal article" date="2019" name="Int. J. Syst. Evol. Microbiol.">
        <title>The Global Catalogue of Microorganisms (GCM) 10K type strain sequencing project: providing services to taxonomists for standard genome sequencing and annotation.</title>
        <authorList>
            <consortium name="The Broad Institute Genomics Platform"/>
            <consortium name="The Broad Institute Genome Sequencing Center for Infectious Disease"/>
            <person name="Wu L."/>
            <person name="Ma J."/>
        </authorList>
    </citation>
    <scope>NUCLEOTIDE SEQUENCE [LARGE SCALE GENOMIC DNA]</scope>
    <source>
        <strain evidence="7">CGMCC 4.7683</strain>
    </source>
</reference>
<evidence type="ECO:0000256" key="2">
    <source>
        <dbReference type="ARBA" id="ARBA00023125"/>
    </source>
</evidence>
<accession>A0ABQ3LZZ8</accession>
<dbReference type="PRINTS" id="PR00038">
    <property type="entry name" value="HTHLUXR"/>
</dbReference>
<dbReference type="InterPro" id="IPR016032">
    <property type="entry name" value="Sig_transdc_resp-reg_C-effctor"/>
</dbReference>
<proteinExistence type="predicted"/>
<dbReference type="Proteomes" id="UP000635387">
    <property type="component" value="Unassembled WGS sequence"/>
</dbReference>